<dbReference type="Proteomes" id="UP001528823">
    <property type="component" value="Unassembled WGS sequence"/>
</dbReference>
<evidence type="ECO:0000256" key="6">
    <source>
        <dbReference type="ARBA" id="ARBA00022989"/>
    </source>
</evidence>
<keyword evidence="3" id="KW-0444">Lipid biosynthesis</keyword>
<dbReference type="EMBL" id="JAPMOU010000021">
    <property type="protein sequence ID" value="MDE1463545.1"/>
    <property type="molecule type" value="Genomic_DNA"/>
</dbReference>
<evidence type="ECO:0000313" key="12">
    <source>
        <dbReference type="EMBL" id="MDE1463545.1"/>
    </source>
</evidence>
<dbReference type="InterPro" id="IPR015876">
    <property type="entry name" value="Acyl-CoA_DS"/>
</dbReference>
<feature type="transmembrane region" description="Helical" evidence="11">
    <location>
        <begin position="39"/>
        <end position="67"/>
    </location>
</feature>
<comment type="similarity">
    <text evidence="2">Belongs to the fatty acid desaturase type 2 family.</text>
</comment>
<feature type="transmembrane region" description="Helical" evidence="11">
    <location>
        <begin position="177"/>
        <end position="196"/>
    </location>
</feature>
<evidence type="ECO:0000256" key="10">
    <source>
        <dbReference type="ARBA" id="ARBA00023160"/>
    </source>
</evidence>
<evidence type="ECO:0000256" key="1">
    <source>
        <dbReference type="ARBA" id="ARBA00004141"/>
    </source>
</evidence>
<keyword evidence="7" id="KW-0560">Oxidoreductase</keyword>
<dbReference type="PANTHER" id="PTHR11351">
    <property type="entry name" value="ACYL-COA DESATURASE"/>
    <property type="match status" value="1"/>
</dbReference>
<evidence type="ECO:0000256" key="8">
    <source>
        <dbReference type="ARBA" id="ARBA00023098"/>
    </source>
</evidence>
<evidence type="ECO:0000256" key="4">
    <source>
        <dbReference type="ARBA" id="ARBA00022692"/>
    </source>
</evidence>
<evidence type="ECO:0000256" key="5">
    <source>
        <dbReference type="ARBA" id="ARBA00022832"/>
    </source>
</evidence>
<keyword evidence="6 11" id="KW-1133">Transmembrane helix</keyword>
<comment type="caution">
    <text evidence="12">The sequence shown here is derived from an EMBL/GenBank/DDBJ whole genome shotgun (WGS) entry which is preliminary data.</text>
</comment>
<sequence>MDTNNETPRIKPSNELVNPVDGIVNWSFSKSLWLTAHGLIALIGGLFTLSLEAILVFLTTTAITLCLGHSLGMHRRLIHNSYECPKWLEYFFVHLGTLVGMAGPLGMVYSHDLRDWAQRQPNCHDYLRHGQRFLKDGWWQLHCDIHLTHPPAFQPEPAIANDKVYQWMERTWMWQQLPWAILFFCIGGLPWVIWGISARIVVSVTGHWLIGYFAHNQGGRDWHLKGAAVQGHNVKFAGLITMGESWHNNHHAYPGSAILGIYKGQTDPGWWVLNRLMNIGLVWNVKLPEDMPYRPELNAISEKGLQADLVKSPKPCALMSRLSLG</sequence>
<dbReference type="CDD" id="cd03505">
    <property type="entry name" value="Delta9-FADS-like"/>
    <property type="match status" value="1"/>
</dbReference>
<evidence type="ECO:0000256" key="7">
    <source>
        <dbReference type="ARBA" id="ARBA00023002"/>
    </source>
</evidence>
<evidence type="ECO:0000256" key="9">
    <source>
        <dbReference type="ARBA" id="ARBA00023136"/>
    </source>
</evidence>
<accession>A0ABT5UBI3</accession>
<keyword evidence="13" id="KW-1185">Reference proteome</keyword>
<keyword evidence="5" id="KW-0276">Fatty acid metabolism</keyword>
<gene>
    <name evidence="12" type="ORF">ORQ98_16440</name>
</gene>
<comment type="subcellular location">
    <subcellularLocation>
        <location evidence="1">Membrane</location>
        <topology evidence="1">Multi-pass membrane protein</topology>
    </subcellularLocation>
</comment>
<proteinExistence type="inferred from homology"/>
<evidence type="ECO:0000256" key="3">
    <source>
        <dbReference type="ARBA" id="ARBA00022516"/>
    </source>
</evidence>
<feature type="transmembrane region" description="Helical" evidence="11">
    <location>
        <begin position="87"/>
        <end position="109"/>
    </location>
</feature>
<keyword evidence="9 11" id="KW-0472">Membrane</keyword>
<dbReference type="PANTHER" id="PTHR11351:SF31">
    <property type="entry name" value="DESATURASE 1, ISOFORM A-RELATED"/>
    <property type="match status" value="1"/>
</dbReference>
<reference evidence="12 13" key="1">
    <citation type="submission" date="2022-11" db="EMBL/GenBank/DDBJ databases">
        <title>Spartinivicinus poritis sp. nov., isolated from scleractinian coral Porites lutea.</title>
        <authorList>
            <person name="Zhang G."/>
            <person name="Cai L."/>
            <person name="Wei Q."/>
        </authorList>
    </citation>
    <scope>NUCLEOTIDE SEQUENCE [LARGE SCALE GENOMIC DNA]</scope>
    <source>
        <strain evidence="12 13">A2-2</strain>
    </source>
</reference>
<protein>
    <submittedName>
        <fullName evidence="12">Acyl-CoA desaturase</fullName>
    </submittedName>
</protein>
<evidence type="ECO:0000313" key="13">
    <source>
        <dbReference type="Proteomes" id="UP001528823"/>
    </source>
</evidence>
<dbReference type="RefSeq" id="WP_274689882.1">
    <property type="nucleotide sequence ID" value="NZ_JAPMOU010000021.1"/>
</dbReference>
<evidence type="ECO:0000256" key="11">
    <source>
        <dbReference type="SAM" id="Phobius"/>
    </source>
</evidence>
<keyword evidence="10" id="KW-0275">Fatty acid biosynthesis</keyword>
<name>A0ABT5UBI3_9GAMM</name>
<organism evidence="12 13">
    <name type="scientific">Spartinivicinus poritis</name>
    <dbReference type="NCBI Taxonomy" id="2994640"/>
    <lineage>
        <taxon>Bacteria</taxon>
        <taxon>Pseudomonadati</taxon>
        <taxon>Pseudomonadota</taxon>
        <taxon>Gammaproteobacteria</taxon>
        <taxon>Oceanospirillales</taxon>
        <taxon>Zooshikellaceae</taxon>
        <taxon>Spartinivicinus</taxon>
    </lineage>
</organism>
<keyword evidence="8" id="KW-0443">Lipid metabolism</keyword>
<keyword evidence="4 11" id="KW-0812">Transmembrane</keyword>
<evidence type="ECO:0000256" key="2">
    <source>
        <dbReference type="ARBA" id="ARBA00008749"/>
    </source>
</evidence>